<evidence type="ECO:0000313" key="1">
    <source>
        <dbReference type="EMBL" id="MBE1556209.1"/>
    </source>
</evidence>
<proteinExistence type="predicted"/>
<evidence type="ECO:0000313" key="2">
    <source>
        <dbReference type="Proteomes" id="UP000658225"/>
    </source>
</evidence>
<accession>A0A927MRM4</accession>
<dbReference type="AlphaFoldDB" id="A0A927MRM4"/>
<dbReference type="EMBL" id="JADBEL010000022">
    <property type="protein sequence ID" value="MBE1556209.1"/>
    <property type="molecule type" value="Genomic_DNA"/>
</dbReference>
<reference evidence="1" key="1">
    <citation type="submission" date="2020-10" db="EMBL/GenBank/DDBJ databases">
        <title>Genomic Encyclopedia of Type Strains, Phase IV (KMG-IV): sequencing the most valuable type-strain genomes for metagenomic binning, comparative biology and taxonomic classification.</title>
        <authorList>
            <person name="Goeker M."/>
        </authorList>
    </citation>
    <scope>NUCLEOTIDE SEQUENCE</scope>
    <source>
        <strain evidence="1">DSM 13886</strain>
    </source>
</reference>
<sequence>MKVTQHSNVLAVRREREYLRESTNANTGTKDIVTFMMHPTSSQKWFTVKSARLNLN</sequence>
<dbReference type="Proteomes" id="UP000658225">
    <property type="component" value="Unassembled WGS sequence"/>
</dbReference>
<name>A0A927MRM4_9BACL</name>
<keyword evidence="2" id="KW-1185">Reference proteome</keyword>
<gene>
    <name evidence="1" type="ORF">H4683_003330</name>
</gene>
<comment type="caution">
    <text evidence="1">The sequence shown here is derived from an EMBL/GenBank/DDBJ whole genome shotgun (WGS) entry which is preliminary data.</text>
</comment>
<organism evidence="1 2">
    <name type="scientific">Sporosarcina limicola</name>
    <dbReference type="NCBI Taxonomy" id="34101"/>
    <lineage>
        <taxon>Bacteria</taxon>
        <taxon>Bacillati</taxon>
        <taxon>Bacillota</taxon>
        <taxon>Bacilli</taxon>
        <taxon>Bacillales</taxon>
        <taxon>Caryophanaceae</taxon>
        <taxon>Sporosarcina</taxon>
    </lineage>
</organism>
<protein>
    <submittedName>
        <fullName evidence="1">Uncharacterized protein</fullName>
    </submittedName>
</protein>